<dbReference type="CDD" id="cd06578">
    <property type="entry name" value="HemD"/>
    <property type="match status" value="1"/>
</dbReference>
<dbReference type="InterPro" id="IPR039793">
    <property type="entry name" value="UROS/Hem4"/>
</dbReference>
<dbReference type="InterPro" id="IPR036108">
    <property type="entry name" value="4pyrrol_syn_uPrphyn_synt_sf"/>
</dbReference>
<dbReference type="SUPFAM" id="SSF69618">
    <property type="entry name" value="HemD-like"/>
    <property type="match status" value="1"/>
</dbReference>
<reference evidence="2" key="1">
    <citation type="journal article" date="2020" name="mSystems">
        <title>Genome- and Community-Level Interaction Insights into Carbon Utilization and Element Cycling Functions of Hydrothermarchaeota in Hydrothermal Sediment.</title>
        <authorList>
            <person name="Zhou Z."/>
            <person name="Liu Y."/>
            <person name="Xu W."/>
            <person name="Pan J."/>
            <person name="Luo Z.H."/>
            <person name="Li M."/>
        </authorList>
    </citation>
    <scope>NUCLEOTIDE SEQUENCE [LARGE SCALE GENOMIC DNA]</scope>
    <source>
        <strain evidence="2">SpSt-289</strain>
    </source>
</reference>
<dbReference type="PANTHER" id="PTHR40082">
    <property type="entry name" value="BLR5956 PROTEIN"/>
    <property type="match status" value="1"/>
</dbReference>
<feature type="domain" description="Tetrapyrrole biosynthesis uroporphyrinogen III synthase" evidence="1">
    <location>
        <begin position="35"/>
        <end position="264"/>
    </location>
</feature>
<sequence>MNNTLTRLADVETVSYLNGVRVAITHDKEQAQDQADLFAALGATIYYYPCIQIIPYEDQELENAVREAAAGKYDWLVLNDADTAWVVGEAMRAAGIDPNQIPRRLKVATIGCMTEIYTKEFLGLDSSFAPEIYTPEYVAEALHLKPGDRVLLPQSSMTRASLAKCLRNTGAEVTAINAYRTVIGRGGDPLPVLLWEGKIDVITFTFPTAVRYFVKRLEYEGGSKAMLDDVCIACIGPLTAATARDYGFHVTLVPQQHTIAGLVEAVNQYFRE</sequence>
<organism evidence="2">
    <name type="scientific">Caldilinea aerophila</name>
    <dbReference type="NCBI Taxonomy" id="133453"/>
    <lineage>
        <taxon>Bacteria</taxon>
        <taxon>Bacillati</taxon>
        <taxon>Chloroflexota</taxon>
        <taxon>Caldilineae</taxon>
        <taxon>Caldilineales</taxon>
        <taxon>Caldilineaceae</taxon>
        <taxon>Caldilinea</taxon>
    </lineage>
</organism>
<dbReference type="InterPro" id="IPR003754">
    <property type="entry name" value="4pyrrol_synth_uPrphyn_synth"/>
</dbReference>
<name>A0A7C1JSC3_9CHLR</name>
<dbReference type="EMBL" id="DSMG01000190">
    <property type="protein sequence ID" value="HDX33345.1"/>
    <property type="molecule type" value="Genomic_DNA"/>
</dbReference>
<dbReference type="Pfam" id="PF02602">
    <property type="entry name" value="HEM4"/>
    <property type="match status" value="1"/>
</dbReference>
<dbReference type="Gene3D" id="3.40.50.10090">
    <property type="match status" value="2"/>
</dbReference>
<dbReference type="PANTHER" id="PTHR40082:SF1">
    <property type="entry name" value="BLR5956 PROTEIN"/>
    <property type="match status" value="1"/>
</dbReference>
<gene>
    <name evidence="2" type="ORF">ENQ20_17950</name>
</gene>
<dbReference type="OMA" id="DPMLAVD"/>
<evidence type="ECO:0000313" key="2">
    <source>
        <dbReference type="EMBL" id="HDX33345.1"/>
    </source>
</evidence>
<dbReference type="GO" id="GO:0004852">
    <property type="term" value="F:uroporphyrinogen-III synthase activity"/>
    <property type="evidence" value="ECO:0007669"/>
    <property type="project" value="InterPro"/>
</dbReference>
<accession>A0A7C1JSC3</accession>
<protein>
    <submittedName>
        <fullName evidence="2">Uroporphyrinogen-III synthase</fullName>
    </submittedName>
</protein>
<proteinExistence type="predicted"/>
<comment type="caution">
    <text evidence="2">The sequence shown here is derived from an EMBL/GenBank/DDBJ whole genome shotgun (WGS) entry which is preliminary data.</text>
</comment>
<dbReference type="GO" id="GO:0006780">
    <property type="term" value="P:uroporphyrinogen III biosynthetic process"/>
    <property type="evidence" value="ECO:0007669"/>
    <property type="project" value="InterPro"/>
</dbReference>
<dbReference type="AlphaFoldDB" id="A0A7C1JSC3"/>
<evidence type="ECO:0000259" key="1">
    <source>
        <dbReference type="Pfam" id="PF02602"/>
    </source>
</evidence>